<comment type="caution">
    <text evidence="2">The sequence shown here is derived from an EMBL/GenBank/DDBJ whole genome shotgun (WGS) entry which is preliminary data.</text>
</comment>
<organism evidence="2 3">
    <name type="scientific">Bifidobacterium eulemuris</name>
    <dbReference type="NCBI Taxonomy" id="1765219"/>
    <lineage>
        <taxon>Bacteria</taxon>
        <taxon>Bacillati</taxon>
        <taxon>Actinomycetota</taxon>
        <taxon>Actinomycetes</taxon>
        <taxon>Bifidobacteriales</taxon>
        <taxon>Bifidobacteriaceae</taxon>
        <taxon>Bifidobacterium</taxon>
    </lineage>
</organism>
<proteinExistence type="predicted"/>
<reference evidence="2 3" key="1">
    <citation type="journal article" date="2017" name="BMC Genomics">
        <title>Comparative genomic and phylogenomic analyses of the Bifidobacteriaceae family.</title>
        <authorList>
            <person name="Lugli G.A."/>
            <person name="Milani C."/>
            <person name="Turroni F."/>
            <person name="Duranti S."/>
            <person name="Mancabelli L."/>
            <person name="Mangifesta M."/>
            <person name="Ferrario C."/>
            <person name="Modesto M."/>
            <person name="Mattarelli P."/>
            <person name="Jiri K."/>
            <person name="van Sinderen D."/>
            <person name="Ventura M."/>
        </authorList>
    </citation>
    <scope>NUCLEOTIDE SEQUENCE [LARGE SCALE GENOMIC DNA]</scope>
    <source>
        <strain evidence="2 3">DSM 100216</strain>
    </source>
</reference>
<feature type="region of interest" description="Disordered" evidence="1">
    <location>
        <begin position="88"/>
        <end position="137"/>
    </location>
</feature>
<evidence type="ECO:0000313" key="2">
    <source>
        <dbReference type="EMBL" id="OZG68073.1"/>
    </source>
</evidence>
<dbReference type="AlphaFoldDB" id="A0A261GA08"/>
<dbReference type="EMBL" id="MWWZ01000006">
    <property type="protein sequence ID" value="OZG68073.1"/>
    <property type="molecule type" value="Genomic_DNA"/>
</dbReference>
<evidence type="ECO:0000313" key="3">
    <source>
        <dbReference type="Proteomes" id="UP000216057"/>
    </source>
</evidence>
<feature type="compositionally biased region" description="Basic residues" evidence="1">
    <location>
        <begin position="117"/>
        <end position="126"/>
    </location>
</feature>
<name>A0A261GA08_9BIFI</name>
<evidence type="ECO:0000256" key="1">
    <source>
        <dbReference type="SAM" id="MobiDB-lite"/>
    </source>
</evidence>
<gene>
    <name evidence="2" type="ORF">BEUL_1084</name>
</gene>
<dbReference type="Proteomes" id="UP000216057">
    <property type="component" value="Unassembled WGS sequence"/>
</dbReference>
<protein>
    <submittedName>
        <fullName evidence="2">Uncharacterized protein</fullName>
    </submittedName>
</protein>
<sequence>MVSNCQSVHVEGSVIVDGWSVTADPSTLTGLSQWLVGGCRSGHSGKERPRDRGACRAGAFFPRRWDRSSASDCGGPEAKDSLFLERARSAGSHPATARLRGRLRKRVPAGPEDRPRPHSKALKPLHHTTSETIPDTHLAVDLRHRHRLERIPHPHPIPRRHRITRTTRHTIWPITPTGHHAGRKTKNLALLRGLVVAPSGIDPLT</sequence>
<accession>A0A261GA08</accession>